<evidence type="ECO:0000313" key="3">
    <source>
        <dbReference type="Proteomes" id="UP000030185"/>
    </source>
</evidence>
<dbReference type="Gene3D" id="3.40.50.150">
    <property type="entry name" value="Vaccinia Virus protein VP39"/>
    <property type="match status" value="1"/>
</dbReference>
<keyword evidence="3" id="KW-1185">Reference proteome</keyword>
<dbReference type="SUPFAM" id="SSF53335">
    <property type="entry name" value="S-adenosyl-L-methionine-dependent methyltransferases"/>
    <property type="match status" value="1"/>
</dbReference>
<dbReference type="STRING" id="153721.MYP_1707"/>
<dbReference type="InterPro" id="IPR022642">
    <property type="entry name" value="CheR_C"/>
</dbReference>
<comment type="caution">
    <text evidence="2">The sequence shown here is derived from an EMBL/GenBank/DDBJ whole genome shotgun (WGS) entry which is preliminary data.</text>
</comment>
<dbReference type="eggNOG" id="COG1352">
    <property type="taxonomic scope" value="Bacteria"/>
</dbReference>
<dbReference type="SUPFAM" id="SSF47757">
    <property type="entry name" value="Chemotaxis receptor methyltransferase CheR, N-terminal domain"/>
    <property type="match status" value="1"/>
</dbReference>
<dbReference type="PANTHER" id="PTHR24422">
    <property type="entry name" value="CHEMOTAXIS PROTEIN METHYLTRANSFERASE"/>
    <property type="match status" value="1"/>
</dbReference>
<dbReference type="InterPro" id="IPR022641">
    <property type="entry name" value="CheR_N"/>
</dbReference>
<dbReference type="Proteomes" id="UP000030185">
    <property type="component" value="Unassembled WGS sequence"/>
</dbReference>
<name>A0A098LDG9_9BACT</name>
<dbReference type="SMART" id="SM00138">
    <property type="entry name" value="MeTrc"/>
    <property type="match status" value="1"/>
</dbReference>
<protein>
    <submittedName>
        <fullName evidence="2">Chemotaxis protein CheR</fullName>
    </submittedName>
</protein>
<evidence type="ECO:0000313" key="2">
    <source>
        <dbReference type="EMBL" id="GAL84479.1"/>
    </source>
</evidence>
<dbReference type="OrthoDB" id="9816309at2"/>
<dbReference type="InterPro" id="IPR029063">
    <property type="entry name" value="SAM-dependent_MTases_sf"/>
</dbReference>
<dbReference type="Pfam" id="PF01739">
    <property type="entry name" value="CheR"/>
    <property type="match status" value="1"/>
</dbReference>
<dbReference type="GO" id="GO:0008757">
    <property type="term" value="F:S-adenosylmethionine-dependent methyltransferase activity"/>
    <property type="evidence" value="ECO:0007669"/>
    <property type="project" value="InterPro"/>
</dbReference>
<evidence type="ECO:0000259" key="1">
    <source>
        <dbReference type="PROSITE" id="PS50123"/>
    </source>
</evidence>
<proteinExistence type="predicted"/>
<dbReference type="PANTHER" id="PTHR24422:SF8">
    <property type="entry name" value="CHEMOTAXIS PROTEIN"/>
    <property type="match status" value="1"/>
</dbReference>
<dbReference type="Pfam" id="PF03705">
    <property type="entry name" value="CheR_N"/>
    <property type="match status" value="1"/>
</dbReference>
<dbReference type="PROSITE" id="PS50123">
    <property type="entry name" value="CHER"/>
    <property type="match status" value="1"/>
</dbReference>
<dbReference type="PRINTS" id="PR00996">
    <property type="entry name" value="CHERMTFRASE"/>
</dbReference>
<organism evidence="2 3">
    <name type="scientific">Sporocytophaga myxococcoides</name>
    <dbReference type="NCBI Taxonomy" id="153721"/>
    <lineage>
        <taxon>Bacteria</taxon>
        <taxon>Pseudomonadati</taxon>
        <taxon>Bacteroidota</taxon>
        <taxon>Cytophagia</taxon>
        <taxon>Cytophagales</taxon>
        <taxon>Cytophagaceae</taxon>
        <taxon>Sporocytophaga</taxon>
    </lineage>
</organism>
<gene>
    <name evidence="2" type="ORF">MYP_1707</name>
</gene>
<dbReference type="InterPro" id="IPR000780">
    <property type="entry name" value="CheR_MeTrfase"/>
</dbReference>
<dbReference type="AlphaFoldDB" id="A0A098LDG9"/>
<sequence length="271" mass="31671">MVLEDDQIEDLFVSVKRRYGYDFTGYSEASIKRRLQKFIETSEIQSAGALRNHLLQDETFFRFFLDEITVNVTEMFRDPLFFASLKKNVFPLLNTYPFIKIWDAGCASGEELYSLAIFLDEDGLYGKSRIYATDISQRVLDKAMDGIYPIDLMKEYTGNYIHAGGKRSFSEYYTAMYGNAIFHSSLKKNVMFSAHNLAVDESFNEFNLIVCRNVLIYFKRQLQERVIELFLKSLPVFGFLALGNKETLSFSSFKNHFEEIDRLQKIYRRIN</sequence>
<reference evidence="2 3" key="1">
    <citation type="submission" date="2014-09" db="EMBL/GenBank/DDBJ databases">
        <title>Sporocytophaga myxococcoides PG-01 genome sequencing.</title>
        <authorList>
            <person name="Liu L."/>
            <person name="Gao P.J."/>
            <person name="Chen G.J."/>
            <person name="Wang L.S."/>
        </authorList>
    </citation>
    <scope>NUCLEOTIDE SEQUENCE [LARGE SCALE GENOMIC DNA]</scope>
    <source>
        <strain evidence="2 3">PG-01</strain>
    </source>
</reference>
<accession>A0A098LDG9</accession>
<feature type="domain" description="CheR-type methyltransferase" evidence="1">
    <location>
        <begin position="1"/>
        <end position="258"/>
    </location>
</feature>
<dbReference type="InterPro" id="IPR050903">
    <property type="entry name" value="Bact_Chemotaxis_MeTrfase"/>
</dbReference>
<dbReference type="EMBL" id="BBLT01000003">
    <property type="protein sequence ID" value="GAL84479.1"/>
    <property type="molecule type" value="Genomic_DNA"/>
</dbReference>